<proteinExistence type="predicted"/>
<dbReference type="AlphaFoldDB" id="A0A9Q0FEC7"/>
<gene>
    <name evidence="1" type="ORF">Tsubulata_016564</name>
</gene>
<accession>A0A9Q0FEC7</accession>
<comment type="caution">
    <text evidence="1">The sequence shown here is derived from an EMBL/GenBank/DDBJ whole genome shotgun (WGS) entry which is preliminary data.</text>
</comment>
<sequence>TSHQSPGFAFPDTTRRRGIFQKEAKWRKGRGFNSVLPCIGTTMQVIHKILLDNKVRRSPPIPCAR</sequence>
<dbReference type="EMBL" id="JAKUCV010005951">
    <property type="protein sequence ID" value="KAJ4829239.1"/>
    <property type="molecule type" value="Genomic_DNA"/>
</dbReference>
<feature type="non-terminal residue" evidence="1">
    <location>
        <position position="65"/>
    </location>
</feature>
<reference evidence="1" key="2">
    <citation type="journal article" date="2023" name="Plants (Basel)">
        <title>Annotation of the Turnera subulata (Passifloraceae) Draft Genome Reveals the S-Locus Evolved after the Divergence of Turneroideae from Passifloroideae in a Stepwise Manner.</title>
        <authorList>
            <person name="Henning P.M."/>
            <person name="Roalson E.H."/>
            <person name="Mir W."/>
            <person name="McCubbin A.G."/>
            <person name="Shore J.S."/>
        </authorList>
    </citation>
    <scope>NUCLEOTIDE SEQUENCE</scope>
    <source>
        <strain evidence="1">F60SS</strain>
    </source>
</reference>
<evidence type="ECO:0000313" key="1">
    <source>
        <dbReference type="EMBL" id="KAJ4829239.1"/>
    </source>
</evidence>
<organism evidence="1 2">
    <name type="scientific">Turnera subulata</name>
    <dbReference type="NCBI Taxonomy" id="218843"/>
    <lineage>
        <taxon>Eukaryota</taxon>
        <taxon>Viridiplantae</taxon>
        <taxon>Streptophyta</taxon>
        <taxon>Embryophyta</taxon>
        <taxon>Tracheophyta</taxon>
        <taxon>Spermatophyta</taxon>
        <taxon>Magnoliopsida</taxon>
        <taxon>eudicotyledons</taxon>
        <taxon>Gunneridae</taxon>
        <taxon>Pentapetalae</taxon>
        <taxon>rosids</taxon>
        <taxon>fabids</taxon>
        <taxon>Malpighiales</taxon>
        <taxon>Passifloraceae</taxon>
        <taxon>Turnera</taxon>
    </lineage>
</organism>
<dbReference type="Proteomes" id="UP001141552">
    <property type="component" value="Unassembled WGS sequence"/>
</dbReference>
<evidence type="ECO:0000313" key="2">
    <source>
        <dbReference type="Proteomes" id="UP001141552"/>
    </source>
</evidence>
<name>A0A9Q0FEC7_9ROSI</name>
<protein>
    <submittedName>
        <fullName evidence="1">Uncharacterized protein</fullName>
    </submittedName>
</protein>
<keyword evidence="2" id="KW-1185">Reference proteome</keyword>
<reference evidence="1" key="1">
    <citation type="submission" date="2022-02" db="EMBL/GenBank/DDBJ databases">
        <authorList>
            <person name="Henning P.M."/>
            <person name="McCubbin A.G."/>
            <person name="Shore J.S."/>
        </authorList>
    </citation>
    <scope>NUCLEOTIDE SEQUENCE</scope>
    <source>
        <strain evidence="1">F60SS</strain>
        <tissue evidence="1">Leaves</tissue>
    </source>
</reference>